<evidence type="ECO:0000313" key="2">
    <source>
        <dbReference type="EMBL" id="EDR01838.1"/>
    </source>
</evidence>
<sequence length="536" mass="57250">MPTPTPASNNKFAVLTDNMDLDEDAQGVSASIHAPPTFADMVSGTTAAAPLEHALHAAQPELDNQVGYTPQTWKTLLHNLQFKKLRNMPAVDTYVEPSVGDKRPYGLVGDHPPMDMPSKHTPSVTGHPVMAPASPAPTSTPRMRGSLMTRSATVVPLSTPPSSPAAAGTPQTDAGSVAAQVHLTLDLEEAVIQGMLIDPAVPNIHNHVNHAYIPPDNARVLPPPHGGFPAVQGLEQGLLSFVHKQTIERWMTWGRASALVYIANDSFTTNLSTHVNAIASFFSAVFPSFPAPTIGPPELFKKNDVAYRPVFPFFISGTDDLIDALNSRSCWPTPSITLFVTSMFPEASNFAIAITGFPLACSDASDAIVAEAVREAISNNATATTFITNNADNLLDVHPDDYVDHVLNSIAVRSCSVMEENISVVIFNLYIMPPTEVPDRLKTWILNLKALKFACFQGAGYSRRAFYCGTCKGRDHPGSLCPFTTIIGWPASPAFTDEVNTNSTPASASGGSCGGHNGRGARGSFSNRGRHGRGAF</sequence>
<accession>B0DU42</accession>
<dbReference type="KEGG" id="lbc:LACBIDRAFT_332867"/>
<dbReference type="GeneID" id="6083100"/>
<dbReference type="RefSeq" id="XP_001887448.1">
    <property type="nucleotide sequence ID" value="XM_001887413.1"/>
</dbReference>
<organism evidence="3">
    <name type="scientific">Laccaria bicolor (strain S238N-H82 / ATCC MYA-4686)</name>
    <name type="common">Bicoloured deceiver</name>
    <name type="synonym">Laccaria laccata var. bicolor</name>
    <dbReference type="NCBI Taxonomy" id="486041"/>
    <lineage>
        <taxon>Eukaryota</taxon>
        <taxon>Fungi</taxon>
        <taxon>Dikarya</taxon>
        <taxon>Basidiomycota</taxon>
        <taxon>Agaricomycotina</taxon>
        <taxon>Agaricomycetes</taxon>
        <taxon>Agaricomycetidae</taxon>
        <taxon>Agaricales</taxon>
        <taxon>Agaricineae</taxon>
        <taxon>Hydnangiaceae</taxon>
        <taxon>Laccaria</taxon>
    </lineage>
</organism>
<dbReference type="AlphaFoldDB" id="B0DU42"/>
<feature type="compositionally biased region" description="Gly residues" evidence="1">
    <location>
        <begin position="511"/>
        <end position="521"/>
    </location>
</feature>
<dbReference type="OrthoDB" id="2664977at2759"/>
<dbReference type="HOGENOM" id="CLU_508104_0_0_1"/>
<evidence type="ECO:0000256" key="1">
    <source>
        <dbReference type="SAM" id="MobiDB-lite"/>
    </source>
</evidence>
<dbReference type="InParanoid" id="B0DU42"/>
<evidence type="ECO:0000313" key="3">
    <source>
        <dbReference type="Proteomes" id="UP000001194"/>
    </source>
</evidence>
<dbReference type="EMBL" id="DS547135">
    <property type="protein sequence ID" value="EDR01838.1"/>
    <property type="molecule type" value="Genomic_DNA"/>
</dbReference>
<reference evidence="2 3" key="1">
    <citation type="journal article" date="2008" name="Nature">
        <title>The genome of Laccaria bicolor provides insights into mycorrhizal symbiosis.</title>
        <authorList>
            <person name="Martin F."/>
            <person name="Aerts A."/>
            <person name="Ahren D."/>
            <person name="Brun A."/>
            <person name="Danchin E.G.J."/>
            <person name="Duchaussoy F."/>
            <person name="Gibon J."/>
            <person name="Kohler A."/>
            <person name="Lindquist E."/>
            <person name="Pereda V."/>
            <person name="Salamov A."/>
            <person name="Shapiro H.J."/>
            <person name="Wuyts J."/>
            <person name="Blaudez D."/>
            <person name="Buee M."/>
            <person name="Brokstein P."/>
            <person name="Canbaeck B."/>
            <person name="Cohen D."/>
            <person name="Courty P.E."/>
            <person name="Coutinho P.M."/>
            <person name="Delaruelle C."/>
            <person name="Detter J.C."/>
            <person name="Deveau A."/>
            <person name="DiFazio S."/>
            <person name="Duplessis S."/>
            <person name="Fraissinet-Tachet L."/>
            <person name="Lucic E."/>
            <person name="Frey-Klett P."/>
            <person name="Fourrey C."/>
            <person name="Feussner I."/>
            <person name="Gay G."/>
            <person name="Grimwood J."/>
            <person name="Hoegger P.J."/>
            <person name="Jain P."/>
            <person name="Kilaru S."/>
            <person name="Labbe J."/>
            <person name="Lin Y.C."/>
            <person name="Legue V."/>
            <person name="Le Tacon F."/>
            <person name="Marmeisse R."/>
            <person name="Melayah D."/>
            <person name="Montanini B."/>
            <person name="Muratet M."/>
            <person name="Nehls U."/>
            <person name="Niculita-Hirzel H."/>
            <person name="Oudot-Le Secq M.P."/>
            <person name="Peter M."/>
            <person name="Quesneville H."/>
            <person name="Rajashekar B."/>
            <person name="Reich M."/>
            <person name="Rouhier N."/>
            <person name="Schmutz J."/>
            <person name="Yin T."/>
            <person name="Chalot M."/>
            <person name="Henrissat B."/>
            <person name="Kuees U."/>
            <person name="Lucas S."/>
            <person name="Van de Peer Y."/>
            <person name="Podila G.K."/>
            <person name="Polle A."/>
            <person name="Pukkila P.J."/>
            <person name="Richardson P.M."/>
            <person name="Rouze P."/>
            <person name="Sanders I.R."/>
            <person name="Stajich J.E."/>
            <person name="Tunlid A."/>
            <person name="Tuskan G."/>
            <person name="Grigoriev I.V."/>
        </authorList>
    </citation>
    <scope>NUCLEOTIDE SEQUENCE [LARGE SCALE GENOMIC DNA]</scope>
    <source>
        <strain evidence="3">S238N-H82 / ATCC MYA-4686</strain>
    </source>
</reference>
<feature type="region of interest" description="Disordered" evidence="1">
    <location>
        <begin position="500"/>
        <end position="536"/>
    </location>
</feature>
<feature type="compositionally biased region" description="Low complexity" evidence="1">
    <location>
        <begin position="131"/>
        <end position="141"/>
    </location>
</feature>
<gene>
    <name evidence="2" type="ORF">LACBIDRAFT_332867</name>
</gene>
<name>B0DU42_LACBS</name>
<protein>
    <submittedName>
        <fullName evidence="2">Predicted protein</fullName>
    </submittedName>
</protein>
<dbReference type="Proteomes" id="UP000001194">
    <property type="component" value="Unassembled WGS sequence"/>
</dbReference>
<keyword evidence="3" id="KW-1185">Reference proteome</keyword>
<proteinExistence type="predicted"/>
<feature type="region of interest" description="Disordered" evidence="1">
    <location>
        <begin position="114"/>
        <end position="144"/>
    </location>
</feature>